<accession>A0ACB9BN05</accession>
<organism evidence="1 2">
    <name type="scientific">Cichorium intybus</name>
    <name type="common">Chicory</name>
    <dbReference type="NCBI Taxonomy" id="13427"/>
    <lineage>
        <taxon>Eukaryota</taxon>
        <taxon>Viridiplantae</taxon>
        <taxon>Streptophyta</taxon>
        <taxon>Embryophyta</taxon>
        <taxon>Tracheophyta</taxon>
        <taxon>Spermatophyta</taxon>
        <taxon>Magnoliopsida</taxon>
        <taxon>eudicotyledons</taxon>
        <taxon>Gunneridae</taxon>
        <taxon>Pentapetalae</taxon>
        <taxon>asterids</taxon>
        <taxon>campanulids</taxon>
        <taxon>Asterales</taxon>
        <taxon>Asteraceae</taxon>
        <taxon>Cichorioideae</taxon>
        <taxon>Cichorieae</taxon>
        <taxon>Cichoriinae</taxon>
        <taxon>Cichorium</taxon>
    </lineage>
</organism>
<dbReference type="EMBL" id="CM042014">
    <property type="protein sequence ID" value="KAI3723367.1"/>
    <property type="molecule type" value="Genomic_DNA"/>
</dbReference>
<evidence type="ECO:0000313" key="1">
    <source>
        <dbReference type="EMBL" id="KAI3723367.1"/>
    </source>
</evidence>
<gene>
    <name evidence="1" type="ORF">L2E82_34880</name>
</gene>
<comment type="caution">
    <text evidence="1">The sequence shown here is derived from an EMBL/GenBank/DDBJ whole genome shotgun (WGS) entry which is preliminary data.</text>
</comment>
<sequence length="105" mass="11545">MMKSFSIFSSRTKRRGKSSPELPKQNSSVKPPSKLVESTGSITSLRSIPELNRAKEHNLVKFSFSELSNAITNFNRMVKIGDCEFGSVYKGSIKPPDGCSKVSMG</sequence>
<reference evidence="1 2" key="2">
    <citation type="journal article" date="2022" name="Mol. Ecol. Resour.">
        <title>The genomes of chicory, endive, great burdock and yacon provide insights into Asteraceae paleo-polyploidization history and plant inulin production.</title>
        <authorList>
            <person name="Fan W."/>
            <person name="Wang S."/>
            <person name="Wang H."/>
            <person name="Wang A."/>
            <person name="Jiang F."/>
            <person name="Liu H."/>
            <person name="Zhao H."/>
            <person name="Xu D."/>
            <person name="Zhang Y."/>
        </authorList>
    </citation>
    <scope>NUCLEOTIDE SEQUENCE [LARGE SCALE GENOMIC DNA]</scope>
    <source>
        <strain evidence="2">cv. Punajuju</strain>
        <tissue evidence="1">Leaves</tissue>
    </source>
</reference>
<proteinExistence type="predicted"/>
<keyword evidence="2" id="KW-1185">Reference proteome</keyword>
<reference evidence="2" key="1">
    <citation type="journal article" date="2022" name="Mol. Ecol. Resour.">
        <title>The genomes of chicory, endive, great burdock and yacon provide insights into Asteraceae palaeo-polyploidization history and plant inulin production.</title>
        <authorList>
            <person name="Fan W."/>
            <person name="Wang S."/>
            <person name="Wang H."/>
            <person name="Wang A."/>
            <person name="Jiang F."/>
            <person name="Liu H."/>
            <person name="Zhao H."/>
            <person name="Xu D."/>
            <person name="Zhang Y."/>
        </authorList>
    </citation>
    <scope>NUCLEOTIDE SEQUENCE [LARGE SCALE GENOMIC DNA]</scope>
    <source>
        <strain evidence="2">cv. Punajuju</strain>
    </source>
</reference>
<name>A0ACB9BN05_CICIN</name>
<protein>
    <submittedName>
        <fullName evidence="1">Uncharacterized protein</fullName>
    </submittedName>
</protein>
<dbReference type="Proteomes" id="UP001055811">
    <property type="component" value="Linkage Group LG06"/>
</dbReference>
<evidence type="ECO:0000313" key="2">
    <source>
        <dbReference type="Proteomes" id="UP001055811"/>
    </source>
</evidence>